<keyword evidence="3" id="KW-1185">Reference proteome</keyword>
<gene>
    <name evidence="2" type="ORF">PQQ73_35995</name>
</gene>
<name>A0ABW9ES42_9BURK</name>
<dbReference type="PANTHER" id="PTHR43760:SF1">
    <property type="entry name" value="ENDORIBONUCLEASE L-PSP_CHORISMATE MUTASE-LIKE DOMAIN-CONTAINING PROTEIN"/>
    <property type="match status" value="1"/>
</dbReference>
<dbReference type="PANTHER" id="PTHR43760">
    <property type="entry name" value="ENDORIBONUCLEASE-RELATED"/>
    <property type="match status" value="1"/>
</dbReference>
<evidence type="ECO:0000259" key="1">
    <source>
        <dbReference type="Pfam" id="PF14588"/>
    </source>
</evidence>
<dbReference type="CDD" id="cd02199">
    <property type="entry name" value="YjgF_YER057c_UK114_like_1"/>
    <property type="match status" value="1"/>
</dbReference>
<comment type="caution">
    <text evidence="2">The sequence shown here is derived from an EMBL/GenBank/DDBJ whole genome shotgun (WGS) entry which is preliminary data.</text>
</comment>
<dbReference type="EMBL" id="JAQQCL010000051">
    <property type="protein sequence ID" value="MFM0721694.1"/>
    <property type="molecule type" value="Genomic_DNA"/>
</dbReference>
<sequence length="172" mass="18222">MNYPAEAKAIADASATPETRLMALGLMLPKPPAAVGAYEPWARYANFITTSFQLPFDGETLRHVGLLGDTVSTQDGVAAARLCALNGLAQLAEAAGSLANVRLIRLDGHVGCTQDYDDMPLVLDAASRLLQDVLGERGRHARTALGHHVMPLGAPVMLGFFAEIITTERGLA</sequence>
<protein>
    <submittedName>
        <fullName evidence="2">Atu1372/SO_1960 family protein</fullName>
    </submittedName>
</protein>
<accession>A0ABW9ES42</accession>
<organism evidence="2 3">
    <name type="scientific">Paraburkholderia strydomiana</name>
    <dbReference type="NCBI Taxonomy" id="1245417"/>
    <lineage>
        <taxon>Bacteria</taxon>
        <taxon>Pseudomonadati</taxon>
        <taxon>Pseudomonadota</taxon>
        <taxon>Betaproteobacteria</taxon>
        <taxon>Burkholderiales</taxon>
        <taxon>Burkholderiaceae</taxon>
        <taxon>Paraburkholderia</taxon>
    </lineage>
</organism>
<reference evidence="2 3" key="1">
    <citation type="journal article" date="2024" name="Chem. Sci.">
        <title>Discovery of megapolipeptins by genome mining of a Burkholderiales bacteria collection.</title>
        <authorList>
            <person name="Paulo B.S."/>
            <person name="Recchia M.J.J."/>
            <person name="Lee S."/>
            <person name="Fergusson C.H."/>
            <person name="Romanowski S.B."/>
            <person name="Hernandez A."/>
            <person name="Krull N."/>
            <person name="Liu D.Y."/>
            <person name="Cavanagh H."/>
            <person name="Bos A."/>
            <person name="Gray C.A."/>
            <person name="Murphy B.T."/>
            <person name="Linington R.G."/>
            <person name="Eustaquio A.S."/>
        </authorList>
    </citation>
    <scope>NUCLEOTIDE SEQUENCE [LARGE SCALE GENOMIC DNA]</scope>
    <source>
        <strain evidence="2 3">RL17-350-BIC-E</strain>
    </source>
</reference>
<dbReference type="RefSeq" id="WP_408157829.1">
    <property type="nucleotide sequence ID" value="NZ_JAQQCL010000051.1"/>
</dbReference>
<dbReference type="InterPro" id="IPR035959">
    <property type="entry name" value="RutC-like_sf"/>
</dbReference>
<dbReference type="Proteomes" id="UP001629392">
    <property type="component" value="Unassembled WGS sequence"/>
</dbReference>
<feature type="domain" description="Endoribonuclease L-PSP/chorismate mutase-like" evidence="1">
    <location>
        <begin position="18"/>
        <end position="164"/>
    </location>
</feature>
<evidence type="ECO:0000313" key="3">
    <source>
        <dbReference type="Proteomes" id="UP001629392"/>
    </source>
</evidence>
<dbReference type="Gene3D" id="3.30.1330.40">
    <property type="entry name" value="RutC-like"/>
    <property type="match status" value="1"/>
</dbReference>
<proteinExistence type="predicted"/>
<dbReference type="InterPro" id="IPR013813">
    <property type="entry name" value="Endoribo_LPSP/chorism_mut-like"/>
</dbReference>
<dbReference type="SUPFAM" id="SSF55298">
    <property type="entry name" value="YjgF-like"/>
    <property type="match status" value="1"/>
</dbReference>
<evidence type="ECO:0000313" key="2">
    <source>
        <dbReference type="EMBL" id="MFM0721694.1"/>
    </source>
</evidence>
<dbReference type="Pfam" id="PF14588">
    <property type="entry name" value="YjgF_endoribonc"/>
    <property type="match status" value="1"/>
</dbReference>